<evidence type="ECO:0000259" key="9">
    <source>
        <dbReference type="Pfam" id="PF22451"/>
    </source>
</evidence>
<accession>A0A0F3IJN7</accession>
<dbReference type="PANTHER" id="PTHR43413:SF1">
    <property type="entry name" value="SIROHEME DECARBOXYLASE NIRL SUBUNIT"/>
    <property type="match status" value="1"/>
</dbReference>
<protein>
    <recommendedName>
        <fullName evidence="5">siroheme decarboxylase</fullName>
        <ecNumber evidence="5">4.1.1.111</ecNumber>
    </recommendedName>
</protein>
<keyword evidence="11" id="KW-1185">Reference proteome</keyword>
<dbReference type="GO" id="GO:0016829">
    <property type="term" value="F:lyase activity"/>
    <property type="evidence" value="ECO:0007669"/>
    <property type="project" value="UniProtKB-KW"/>
</dbReference>
<reference evidence="11" key="1">
    <citation type="submission" date="2015-03" db="EMBL/GenBank/DDBJ databases">
        <title>Draft genome sequence of a novel methanotroph (Sn10-6) isolated from flooded ricefield rhizosphere in India.</title>
        <authorList>
            <person name="Pandit P.S."/>
            <person name="Pore S.D."/>
            <person name="Arora P."/>
            <person name="Kapse N.G."/>
            <person name="Dhakephalkar P.K."/>
            <person name="Rahalkar M.C."/>
        </authorList>
    </citation>
    <scope>NUCLEOTIDE SEQUENCE [LARGE SCALE GENOMIC DNA]</scope>
    <source>
        <strain evidence="11">Sn10-6</strain>
    </source>
</reference>
<evidence type="ECO:0000259" key="8">
    <source>
        <dbReference type="Pfam" id="PF17805"/>
    </source>
</evidence>
<proteinExistence type="inferred from homology"/>
<dbReference type="EMBL" id="LAJX01000090">
    <property type="protein sequence ID" value="KJV06733.1"/>
    <property type="molecule type" value="Genomic_DNA"/>
</dbReference>
<dbReference type="InterPro" id="IPR036388">
    <property type="entry name" value="WH-like_DNA-bd_sf"/>
</dbReference>
<dbReference type="InterPro" id="IPR053953">
    <property type="entry name" value="NirdL-like_HTH"/>
</dbReference>
<dbReference type="Gene3D" id="1.10.10.10">
    <property type="entry name" value="Winged helix-like DNA-binding domain superfamily/Winged helix DNA-binding domain"/>
    <property type="match status" value="1"/>
</dbReference>
<dbReference type="PANTHER" id="PTHR43413">
    <property type="entry name" value="TRANSCRIPTIONAL REGULATOR, ASNC FAMILY"/>
    <property type="match status" value="1"/>
</dbReference>
<dbReference type="Gene3D" id="3.30.70.3460">
    <property type="match status" value="1"/>
</dbReference>
<comment type="similarity">
    <text evidence="3">Belongs to the Ahb/Nir family.</text>
</comment>
<gene>
    <name evidence="10" type="ORF">VZ94_09230</name>
</gene>
<comment type="catalytic activity">
    <reaction evidence="7">
        <text>siroheme + 2 H(+) = 12,18-didecarboxysiroheme + 2 CO2</text>
        <dbReference type="Rhea" id="RHEA:19093"/>
        <dbReference type="ChEBI" id="CHEBI:15378"/>
        <dbReference type="ChEBI" id="CHEBI:16526"/>
        <dbReference type="ChEBI" id="CHEBI:60052"/>
        <dbReference type="ChEBI" id="CHEBI:140497"/>
        <dbReference type="EC" id="4.1.1.111"/>
    </reaction>
</comment>
<comment type="subunit">
    <text evidence="4">Probably forms a complex composed of NirD, NirL, NirG and NirH. All proteins are required for the total conversion of siroheme to didecarboxysiroheme.</text>
</comment>
<feature type="domain" description="Siroheme decarboxylase AsnC-like ligand binding" evidence="8">
    <location>
        <begin position="67"/>
        <end position="139"/>
    </location>
</feature>
<evidence type="ECO:0000256" key="3">
    <source>
        <dbReference type="ARBA" id="ARBA00023457"/>
    </source>
</evidence>
<dbReference type="OrthoDB" id="9806536at2"/>
<reference evidence="10 11" key="2">
    <citation type="journal article" date="2016" name="Microb. Ecol.">
        <title>Genome Characteristics of a Novel Type I Methanotroph (Sn10-6) Isolated from a Flooded Indian Rice Field.</title>
        <authorList>
            <person name="Rahalkar M.C."/>
            <person name="Pandit P.S."/>
            <person name="Dhakephalkar P.K."/>
            <person name="Pore S."/>
            <person name="Arora P."/>
            <person name="Kapse N."/>
        </authorList>
    </citation>
    <scope>NUCLEOTIDE SEQUENCE [LARGE SCALE GENOMIC DNA]</scope>
    <source>
        <strain evidence="10 11">Sn10-6</strain>
    </source>
</reference>
<dbReference type="RefSeq" id="WP_045779003.1">
    <property type="nucleotide sequence ID" value="NZ_LAJX01000090.1"/>
</dbReference>
<evidence type="ECO:0000256" key="4">
    <source>
        <dbReference type="ARBA" id="ARBA00023465"/>
    </source>
</evidence>
<evidence type="ECO:0000256" key="7">
    <source>
        <dbReference type="ARBA" id="ARBA00048470"/>
    </source>
</evidence>
<dbReference type="InterPro" id="IPR040523">
    <property type="entry name" value="AsnC_trans_reg2"/>
</dbReference>
<dbReference type="PATRIC" id="fig|1632867.3.peg.5646"/>
<dbReference type="AlphaFoldDB" id="A0A0F3IJN7"/>
<dbReference type="SMART" id="SM00344">
    <property type="entry name" value="HTH_ASNC"/>
    <property type="match status" value="1"/>
</dbReference>
<dbReference type="InterPro" id="IPR019888">
    <property type="entry name" value="Tscrpt_reg_AsnC-like"/>
</dbReference>
<evidence type="ECO:0000256" key="5">
    <source>
        <dbReference type="ARBA" id="ARBA00023471"/>
    </source>
</evidence>
<sequence>MDAIDRALINQLQTGFPICDAPYQQLSATLGIPAEEVLSRLQALLENGTLTRFGPLYHAERIGGALTLAAVKAPLERFDEIAELINAFPEVAHNYARDHDFNIWFVLATETLEQQQHALAQIAAQTGLTVYNMPKLNEYFVNLQLSA</sequence>
<dbReference type="Pfam" id="PF22451">
    <property type="entry name" value="NirdL-like_HTH"/>
    <property type="match status" value="1"/>
</dbReference>
<keyword evidence="1" id="KW-0456">Lyase</keyword>
<name>A0A0F3IJN7_9GAMM</name>
<evidence type="ECO:0000313" key="11">
    <source>
        <dbReference type="Proteomes" id="UP000033684"/>
    </source>
</evidence>
<evidence type="ECO:0000256" key="6">
    <source>
        <dbReference type="ARBA" id="ARBA00045291"/>
    </source>
</evidence>
<dbReference type="EC" id="4.1.1.111" evidence="5"/>
<organism evidence="10 11">
    <name type="scientific">Methylocucumis oryzae</name>
    <dbReference type="NCBI Taxonomy" id="1632867"/>
    <lineage>
        <taxon>Bacteria</taxon>
        <taxon>Pseudomonadati</taxon>
        <taxon>Pseudomonadota</taxon>
        <taxon>Gammaproteobacteria</taxon>
        <taxon>Methylococcales</taxon>
        <taxon>Methylococcaceae</taxon>
        <taxon>Methylocucumis</taxon>
    </lineage>
</organism>
<comment type="function">
    <text evidence="6">Involved in heme d1 biosynthesis. Catalyzes the decarboxylation of siroheme into didecarboxysiroheme.</text>
</comment>
<comment type="caution">
    <text evidence="10">The sequence shown here is derived from an EMBL/GenBank/DDBJ whole genome shotgun (WGS) entry which is preliminary data.</text>
</comment>
<dbReference type="InterPro" id="IPR050684">
    <property type="entry name" value="HTH-Siroheme_Decarb"/>
</dbReference>
<evidence type="ECO:0000313" key="10">
    <source>
        <dbReference type="EMBL" id="KJV06733.1"/>
    </source>
</evidence>
<dbReference type="Proteomes" id="UP000033684">
    <property type="component" value="Unassembled WGS sequence"/>
</dbReference>
<dbReference type="Pfam" id="PF17805">
    <property type="entry name" value="AsnC_trans_reg2"/>
    <property type="match status" value="1"/>
</dbReference>
<feature type="domain" description="Siroheme decarboxylase NirL-like HTH" evidence="9">
    <location>
        <begin position="5"/>
        <end position="49"/>
    </location>
</feature>
<evidence type="ECO:0000256" key="2">
    <source>
        <dbReference type="ARBA" id="ARBA00023444"/>
    </source>
</evidence>
<comment type="pathway">
    <text evidence="2">Porphyrin-containing compound metabolism.</text>
</comment>
<evidence type="ECO:0000256" key="1">
    <source>
        <dbReference type="ARBA" id="ARBA00023239"/>
    </source>
</evidence>